<feature type="compositionally biased region" description="Polar residues" evidence="1">
    <location>
        <begin position="1"/>
        <end position="12"/>
    </location>
</feature>
<dbReference type="Gene3D" id="1.20.120.450">
    <property type="entry name" value="dinb family like domain"/>
    <property type="match status" value="1"/>
</dbReference>
<keyword evidence="4" id="KW-1185">Reference proteome</keyword>
<dbReference type="STRING" id="1036181.SAMN05421756_11415"/>
<dbReference type="InterPro" id="IPR024775">
    <property type="entry name" value="DinB-like"/>
</dbReference>
<dbReference type="InterPro" id="IPR034660">
    <property type="entry name" value="DinB/YfiT-like"/>
</dbReference>
<dbReference type="Pfam" id="PF12867">
    <property type="entry name" value="DinB_2"/>
    <property type="match status" value="1"/>
</dbReference>
<evidence type="ECO:0000256" key="1">
    <source>
        <dbReference type="SAM" id="MobiDB-lite"/>
    </source>
</evidence>
<dbReference type="RefSeq" id="WP_091186803.1">
    <property type="nucleotide sequence ID" value="NZ_FOFA01000014.1"/>
</dbReference>
<dbReference type="EMBL" id="FOFA01000014">
    <property type="protein sequence ID" value="SER34424.1"/>
    <property type="molecule type" value="Genomic_DNA"/>
</dbReference>
<sequence>MSESGNPSSTPSAPAGTGPLHDLLVDSFERVQGLFEGMTHRLSPELATWRVDGGSNSIAWLLWHLTRVQDDHVAGLAGEQQAWPRWRDRFALPFGPWATGYGQSPDETGEVRASGELLAGYHADVHALTLRYLDRISSDGGEAELARVVDEDWNPPVTAGVRLVSVVGDTLQHLGQAAYVKGLAERAGVA</sequence>
<protein>
    <recommendedName>
        <fullName evidence="2">DinB-like domain-containing protein</fullName>
    </recommendedName>
</protein>
<reference evidence="4" key="1">
    <citation type="submission" date="2016-10" db="EMBL/GenBank/DDBJ databases">
        <authorList>
            <person name="Varghese N."/>
            <person name="Submissions S."/>
        </authorList>
    </citation>
    <scope>NUCLEOTIDE SEQUENCE [LARGE SCALE GENOMIC DNA]</scope>
    <source>
        <strain evidence="4">CGMCC 4.6856</strain>
    </source>
</reference>
<accession>A0A1H9NEL7</accession>
<organism evidence="3 4">
    <name type="scientific">Microlunatus flavus</name>
    <dbReference type="NCBI Taxonomy" id="1036181"/>
    <lineage>
        <taxon>Bacteria</taxon>
        <taxon>Bacillati</taxon>
        <taxon>Actinomycetota</taxon>
        <taxon>Actinomycetes</taxon>
        <taxon>Propionibacteriales</taxon>
        <taxon>Propionibacteriaceae</taxon>
        <taxon>Microlunatus</taxon>
    </lineage>
</organism>
<dbReference type="NCBIfam" id="NF047843">
    <property type="entry name" value="MST_Rv0443"/>
    <property type="match status" value="1"/>
</dbReference>
<name>A0A1H9NEL7_9ACTN</name>
<dbReference type="SUPFAM" id="SSF109854">
    <property type="entry name" value="DinB/YfiT-like putative metalloenzymes"/>
    <property type="match status" value="1"/>
</dbReference>
<feature type="region of interest" description="Disordered" evidence="1">
    <location>
        <begin position="1"/>
        <end position="21"/>
    </location>
</feature>
<proteinExistence type="predicted"/>
<dbReference type="OrthoDB" id="2363925at2"/>
<gene>
    <name evidence="3" type="ORF">SAMN05421756_11415</name>
</gene>
<feature type="domain" description="DinB-like" evidence="2">
    <location>
        <begin position="28"/>
        <end position="177"/>
    </location>
</feature>
<evidence type="ECO:0000313" key="4">
    <source>
        <dbReference type="Proteomes" id="UP000198504"/>
    </source>
</evidence>
<evidence type="ECO:0000259" key="2">
    <source>
        <dbReference type="Pfam" id="PF12867"/>
    </source>
</evidence>
<dbReference type="AlphaFoldDB" id="A0A1H9NEL7"/>
<dbReference type="Proteomes" id="UP000198504">
    <property type="component" value="Unassembled WGS sequence"/>
</dbReference>
<evidence type="ECO:0000313" key="3">
    <source>
        <dbReference type="EMBL" id="SER34424.1"/>
    </source>
</evidence>